<sequence length="174" mass="19921">MEAKFHAQFFRTQPKITSVDLARTHEIFDFLVKSGLVKFGPSHKHPSAEETRNQDFCRFHYSWRHSIKDYVILRNIIQDKMDQGILTVGKKPIKVDTDPFLAIASILAGSVDLQSILSKRKPNEGLCLEVIEEVTRHVCKLQEDHKLCLACAKLVIQENIRPSTLPRLSRESKA</sequence>
<accession>A0A2I0KE82</accession>
<dbReference type="EMBL" id="PGOL01000657">
    <property type="protein sequence ID" value="PKI66818.1"/>
    <property type="molecule type" value="Genomic_DNA"/>
</dbReference>
<protein>
    <submittedName>
        <fullName evidence="1">Uncharacterized protein</fullName>
    </submittedName>
</protein>
<dbReference type="Proteomes" id="UP000233551">
    <property type="component" value="Unassembled WGS sequence"/>
</dbReference>
<evidence type="ECO:0000313" key="2">
    <source>
        <dbReference type="Proteomes" id="UP000233551"/>
    </source>
</evidence>
<organism evidence="1 2">
    <name type="scientific">Punica granatum</name>
    <name type="common">Pomegranate</name>
    <dbReference type="NCBI Taxonomy" id="22663"/>
    <lineage>
        <taxon>Eukaryota</taxon>
        <taxon>Viridiplantae</taxon>
        <taxon>Streptophyta</taxon>
        <taxon>Embryophyta</taxon>
        <taxon>Tracheophyta</taxon>
        <taxon>Spermatophyta</taxon>
        <taxon>Magnoliopsida</taxon>
        <taxon>eudicotyledons</taxon>
        <taxon>Gunneridae</taxon>
        <taxon>Pentapetalae</taxon>
        <taxon>rosids</taxon>
        <taxon>malvids</taxon>
        <taxon>Myrtales</taxon>
        <taxon>Lythraceae</taxon>
        <taxon>Punica</taxon>
    </lineage>
</organism>
<evidence type="ECO:0000313" key="1">
    <source>
        <dbReference type="EMBL" id="PKI66818.1"/>
    </source>
</evidence>
<dbReference type="AlphaFoldDB" id="A0A2I0KE82"/>
<comment type="caution">
    <text evidence="1">The sequence shown here is derived from an EMBL/GenBank/DDBJ whole genome shotgun (WGS) entry which is preliminary data.</text>
</comment>
<reference evidence="1 2" key="1">
    <citation type="submission" date="2017-11" db="EMBL/GenBank/DDBJ databases">
        <title>De-novo sequencing of pomegranate (Punica granatum L.) genome.</title>
        <authorList>
            <person name="Akparov Z."/>
            <person name="Amiraslanov A."/>
            <person name="Hajiyeva S."/>
            <person name="Abbasov M."/>
            <person name="Kaur K."/>
            <person name="Hamwieh A."/>
            <person name="Solovyev V."/>
            <person name="Salamov A."/>
            <person name="Braich B."/>
            <person name="Kosarev P."/>
            <person name="Mahmoud A."/>
            <person name="Hajiyev E."/>
            <person name="Babayeva S."/>
            <person name="Izzatullayeva V."/>
            <person name="Mammadov A."/>
            <person name="Mammadov A."/>
            <person name="Sharifova S."/>
            <person name="Ojaghi J."/>
            <person name="Eynullazada K."/>
            <person name="Bayramov B."/>
            <person name="Abdulazimova A."/>
            <person name="Shahmuradov I."/>
        </authorList>
    </citation>
    <scope>NUCLEOTIDE SEQUENCE [LARGE SCALE GENOMIC DNA]</scope>
    <source>
        <strain evidence="2">cv. AG2017</strain>
        <tissue evidence="1">Leaf</tissue>
    </source>
</reference>
<name>A0A2I0KE82_PUNGR</name>
<gene>
    <name evidence="1" type="ORF">CRG98_012824</name>
</gene>
<keyword evidence="2" id="KW-1185">Reference proteome</keyword>
<proteinExistence type="predicted"/>